<sequence length="454" mass="48624">MNSKGMRRLVEAGKSLLILLLALSAVYLLGRTQFLAEASGAGQGWVSGLVGFFGGDRDSLIGRPMEGGQAAVVRPVRMAVSNERGRYGGQYDTGLVDELYSKMPNLLADALTGAGEPRQVSEQRWREALTDAAPSVYLDLLGQVPLPVLAASVGGGPSSTDLEAPVRRLLLTAGQGGEAVLYYINERDGSYYACDLSTGRDLAERLADAVEEYSPNGVLFAFEDPRQYGGLAPYTMVKQDDTPAPAAYLCANPVPIYDTDEVDGLLRDLSFHPQASQTVRTSNVLSVREGSGDSLRLYDTGVAIYHAATAEDSRFPVPGEGEVRSELELVEAAWSLVERATAGRRGEARLYLIGRDSGEEDVTLYFGYQLSGADVVVRQEGYAAKVTIRQDSVVDFTLQLRTYRAASEAAAPVLPVTQAAAAMRTLGVEGSELVLSYLDAGNSSDTVSAQWVAR</sequence>
<dbReference type="RefSeq" id="WP_256304840.1">
    <property type="nucleotide sequence ID" value="NZ_JANFYS010000051.1"/>
</dbReference>
<organism evidence="1 2">
    <name type="scientific">Intestinimonas massiliensis</name>
    <name type="common">ex Afouda et al. 2020</name>
    <dbReference type="NCBI Taxonomy" id="1673721"/>
    <lineage>
        <taxon>Bacteria</taxon>
        <taxon>Bacillati</taxon>
        <taxon>Bacillota</taxon>
        <taxon>Clostridia</taxon>
        <taxon>Eubacteriales</taxon>
        <taxon>Intestinimonas</taxon>
    </lineage>
</organism>
<reference evidence="1" key="1">
    <citation type="submission" date="2022-06" db="EMBL/GenBank/DDBJ databases">
        <title>Isolation of gut microbiota from human fecal samples.</title>
        <authorList>
            <person name="Pamer E.G."/>
            <person name="Barat B."/>
            <person name="Waligurski E."/>
            <person name="Medina S."/>
            <person name="Paddock L."/>
            <person name="Mostad J."/>
        </authorList>
    </citation>
    <scope>NUCLEOTIDE SEQUENCE</scope>
    <source>
        <strain evidence="1">DFI.9.91</strain>
    </source>
</reference>
<evidence type="ECO:0000313" key="1">
    <source>
        <dbReference type="EMBL" id="MCQ4771775.1"/>
    </source>
</evidence>
<proteinExistence type="predicted"/>
<gene>
    <name evidence="1" type="ORF">NE579_15140</name>
</gene>
<dbReference type="AlphaFoldDB" id="A0AAW5JTN6"/>
<name>A0AAW5JTN6_9FIRM</name>
<evidence type="ECO:0008006" key="3">
    <source>
        <dbReference type="Google" id="ProtNLM"/>
    </source>
</evidence>
<comment type="caution">
    <text evidence="1">The sequence shown here is derived from an EMBL/GenBank/DDBJ whole genome shotgun (WGS) entry which is preliminary data.</text>
</comment>
<dbReference type="Proteomes" id="UP001204562">
    <property type="component" value="Unassembled WGS sequence"/>
</dbReference>
<dbReference type="EMBL" id="JANFYS010000051">
    <property type="protein sequence ID" value="MCQ4771775.1"/>
    <property type="molecule type" value="Genomic_DNA"/>
</dbReference>
<evidence type="ECO:0000313" key="2">
    <source>
        <dbReference type="Proteomes" id="UP001204562"/>
    </source>
</evidence>
<protein>
    <recommendedName>
        <fullName evidence="3">DUF4012 domain-containing protein</fullName>
    </recommendedName>
</protein>
<accession>A0AAW5JTN6</accession>